<name>A0A1I5PJ73_9BACI</name>
<dbReference type="NCBIfam" id="TIGR00738">
    <property type="entry name" value="rrf2_super"/>
    <property type="match status" value="1"/>
</dbReference>
<dbReference type="Pfam" id="PF02082">
    <property type="entry name" value="Rrf2"/>
    <property type="match status" value="1"/>
</dbReference>
<dbReference type="STRING" id="1884432.SAMN05518683_104132"/>
<dbReference type="InterPro" id="IPR030489">
    <property type="entry name" value="TR_Rrf2-type_CS"/>
</dbReference>
<accession>A0A1I5PJ73</accession>
<dbReference type="Proteomes" id="UP000198892">
    <property type="component" value="Unassembled WGS sequence"/>
</dbReference>
<dbReference type="RefSeq" id="WP_093335752.1">
    <property type="nucleotide sequence ID" value="NZ_FOXD01000004.1"/>
</dbReference>
<gene>
    <name evidence="2" type="ORF">SAMN05518683_104132</name>
</gene>
<dbReference type="PANTHER" id="PTHR33221:SF9">
    <property type="entry name" value="RRF2 FAMILY PROTEIN"/>
    <property type="match status" value="1"/>
</dbReference>
<dbReference type="InterPro" id="IPR036388">
    <property type="entry name" value="WH-like_DNA-bd_sf"/>
</dbReference>
<dbReference type="SUPFAM" id="SSF46785">
    <property type="entry name" value="Winged helix' DNA-binding domain"/>
    <property type="match status" value="1"/>
</dbReference>
<dbReference type="AlphaFoldDB" id="A0A1I5PJ73"/>
<dbReference type="InterPro" id="IPR036390">
    <property type="entry name" value="WH_DNA-bd_sf"/>
</dbReference>
<dbReference type="GO" id="GO:0003700">
    <property type="term" value="F:DNA-binding transcription factor activity"/>
    <property type="evidence" value="ECO:0007669"/>
    <property type="project" value="TreeGrafter"/>
</dbReference>
<sequence>MKFSKATNYALHTMLYFVVTDPKQQLGVQPLAEKMEISPTYLSKILTQLVKAGLVESASGAKGGYRLPRGWEDISFLDIIHAVEGPVSLFDGCLNDNPECMVKQVMVSAEDTMEEELKQKTLADFAEAVPAAL</sequence>
<evidence type="ECO:0000313" key="2">
    <source>
        <dbReference type="EMBL" id="SFP33591.1"/>
    </source>
</evidence>
<dbReference type="Gene3D" id="1.10.10.10">
    <property type="entry name" value="Winged helix-like DNA-binding domain superfamily/Winged helix DNA-binding domain"/>
    <property type="match status" value="1"/>
</dbReference>
<dbReference type="EMBL" id="FOXD01000004">
    <property type="protein sequence ID" value="SFP33591.1"/>
    <property type="molecule type" value="Genomic_DNA"/>
</dbReference>
<organism evidence="2 3">
    <name type="scientific">Salibacterium halotolerans</name>
    <dbReference type="NCBI Taxonomy" id="1884432"/>
    <lineage>
        <taxon>Bacteria</taxon>
        <taxon>Bacillati</taxon>
        <taxon>Bacillota</taxon>
        <taxon>Bacilli</taxon>
        <taxon>Bacillales</taxon>
        <taxon>Bacillaceae</taxon>
    </lineage>
</organism>
<dbReference type="PROSITE" id="PS51197">
    <property type="entry name" value="HTH_RRF2_2"/>
    <property type="match status" value="1"/>
</dbReference>
<proteinExistence type="predicted"/>
<dbReference type="PROSITE" id="PS01332">
    <property type="entry name" value="HTH_RRF2_1"/>
    <property type="match status" value="1"/>
</dbReference>
<dbReference type="GO" id="GO:0005829">
    <property type="term" value="C:cytosol"/>
    <property type="evidence" value="ECO:0007669"/>
    <property type="project" value="TreeGrafter"/>
</dbReference>
<evidence type="ECO:0000313" key="3">
    <source>
        <dbReference type="Proteomes" id="UP000198892"/>
    </source>
</evidence>
<keyword evidence="3" id="KW-1185">Reference proteome</keyword>
<dbReference type="CDD" id="cd00090">
    <property type="entry name" value="HTH_ARSR"/>
    <property type="match status" value="1"/>
</dbReference>
<reference evidence="3" key="1">
    <citation type="submission" date="2016-10" db="EMBL/GenBank/DDBJ databases">
        <authorList>
            <person name="Varghese N."/>
            <person name="Submissions S."/>
        </authorList>
    </citation>
    <scope>NUCLEOTIDE SEQUENCE [LARGE SCALE GENOMIC DNA]</scope>
    <source>
        <strain evidence="3">S7</strain>
    </source>
</reference>
<dbReference type="InterPro" id="IPR011991">
    <property type="entry name" value="ArsR-like_HTH"/>
</dbReference>
<keyword evidence="1" id="KW-0238">DNA-binding</keyword>
<dbReference type="InterPro" id="IPR000944">
    <property type="entry name" value="Tscrpt_reg_Rrf2"/>
</dbReference>
<protein>
    <submittedName>
        <fullName evidence="2">Rrf2 family protein</fullName>
    </submittedName>
</protein>
<dbReference type="OrthoDB" id="9808360at2"/>
<dbReference type="PANTHER" id="PTHR33221">
    <property type="entry name" value="WINGED HELIX-TURN-HELIX TRANSCRIPTIONAL REGULATOR, RRF2 FAMILY"/>
    <property type="match status" value="1"/>
</dbReference>
<evidence type="ECO:0000256" key="1">
    <source>
        <dbReference type="ARBA" id="ARBA00023125"/>
    </source>
</evidence>
<dbReference type="GO" id="GO:0003677">
    <property type="term" value="F:DNA binding"/>
    <property type="evidence" value="ECO:0007669"/>
    <property type="project" value="UniProtKB-KW"/>
</dbReference>